<feature type="region of interest" description="Disordered" evidence="1">
    <location>
        <begin position="22"/>
        <end position="136"/>
    </location>
</feature>
<reference evidence="2" key="1">
    <citation type="journal article" date="2011" name="Virus Res.">
        <title>Analysis of deletion within the reindeer pseudocowpoxvirus genome.</title>
        <authorList>
            <person name="Hautaniemi M."/>
            <person name="Vaccari F."/>
            <person name="Scagliarini A."/>
            <person name="Laaksonen S."/>
            <person name="Huovilainen A."/>
            <person name="McInnes C.J."/>
        </authorList>
    </citation>
    <scope>NUCLEOTIDE SEQUENCE</scope>
    <source>
        <strain evidence="2">F00.120R</strain>
    </source>
</reference>
<feature type="compositionally biased region" description="Basic and acidic residues" evidence="1">
    <location>
        <begin position="108"/>
        <end position="136"/>
    </location>
</feature>
<organism evidence="2">
    <name type="scientific">Pseudocowpox virus</name>
    <dbReference type="NCBI Taxonomy" id="129726"/>
    <lineage>
        <taxon>Viruses</taxon>
        <taxon>Varidnaviria</taxon>
        <taxon>Bamfordvirae</taxon>
        <taxon>Nucleocytoviricota</taxon>
        <taxon>Pokkesviricetes</taxon>
        <taxon>Chitovirales</taxon>
        <taxon>Poxviridae</taxon>
        <taxon>Chordopoxvirinae</taxon>
        <taxon>Parapoxvirus</taxon>
        <taxon>Parapoxvirus pseudocowpox</taxon>
    </lineage>
</organism>
<name>G3G7M1_9POXV</name>
<feature type="compositionally biased region" description="Basic and acidic residues" evidence="1">
    <location>
        <begin position="72"/>
        <end position="101"/>
    </location>
</feature>
<evidence type="ECO:0000313" key="2">
    <source>
        <dbReference type="EMBL" id="AEL20656.1"/>
    </source>
</evidence>
<dbReference type="EMBL" id="JF792399">
    <property type="protein sequence ID" value="AEL20656.1"/>
    <property type="molecule type" value="Genomic_DNA"/>
</dbReference>
<accession>G3G7M1</accession>
<feature type="region of interest" description="Disordered" evidence="1">
    <location>
        <begin position="206"/>
        <end position="234"/>
    </location>
</feature>
<sequence>MAGFLGAFRGVCSEIWHSIRGNHHSSTCPRRRSNSVDERNRRSHRNRREIPNTSASLNRDIPLRHSGGGVRRHYDCCPLDKSRHSSDRHHSADRHQSGDRDRHRRGRKDYDSHPSRKNYDSHPSRKNYDSHPSRKNRDYARANYQGHPSQTHPDAPAQTSTLKVTSLSSSCSTLSHHHYETPDHIYDVPDDCRCVASASRADLALPPLTVPGSKPLRRTRPTSMTDCPMKHRGARKPNLQEDICTLCTDIETQLSALEKSLESEINFYRRYIQDTKNLLAMRAANIGNKALIYTDDYNDSGNVGEDEHCSKECCKVEEVL</sequence>
<protein>
    <submittedName>
        <fullName evidence="2">NF-kB inhibitor</fullName>
    </submittedName>
</protein>
<proteinExistence type="predicted"/>
<evidence type="ECO:0000256" key="1">
    <source>
        <dbReference type="SAM" id="MobiDB-lite"/>
    </source>
</evidence>